<evidence type="ECO:0000256" key="8">
    <source>
        <dbReference type="ARBA" id="ARBA00022840"/>
    </source>
</evidence>
<evidence type="ECO:0000256" key="3">
    <source>
        <dbReference type="ARBA" id="ARBA00012154"/>
    </source>
</evidence>
<keyword evidence="11" id="KW-0479">Metal-binding</keyword>
<evidence type="ECO:0000256" key="7">
    <source>
        <dbReference type="ARBA" id="ARBA00022777"/>
    </source>
</evidence>
<evidence type="ECO:0000313" key="13">
    <source>
        <dbReference type="Proteomes" id="UP000190857"/>
    </source>
</evidence>
<dbReference type="GO" id="GO:0009423">
    <property type="term" value="P:chorismate biosynthetic process"/>
    <property type="evidence" value="ECO:0007669"/>
    <property type="project" value="UniProtKB-UniRule"/>
</dbReference>
<keyword evidence="7 11" id="KW-0418">Kinase</keyword>
<evidence type="ECO:0000256" key="6">
    <source>
        <dbReference type="ARBA" id="ARBA00022741"/>
    </source>
</evidence>
<dbReference type="AlphaFoldDB" id="A0A1T5JH51"/>
<dbReference type="PRINTS" id="PR01100">
    <property type="entry name" value="SHIKIMTKNASE"/>
</dbReference>
<feature type="binding site" evidence="11">
    <location>
        <position position="118"/>
    </location>
    <ligand>
        <name>ATP</name>
        <dbReference type="ChEBI" id="CHEBI:30616"/>
    </ligand>
</feature>
<name>A0A1T5JH51_9MICO</name>
<keyword evidence="8 11" id="KW-0067">ATP-binding</keyword>
<feature type="binding site" evidence="11">
    <location>
        <position position="135"/>
    </location>
    <ligand>
        <name>substrate</name>
    </ligand>
</feature>
<dbReference type="HAMAP" id="MF_00109">
    <property type="entry name" value="Shikimate_kinase"/>
    <property type="match status" value="1"/>
</dbReference>
<comment type="subcellular location">
    <subcellularLocation>
        <location evidence="11">Cytoplasm</location>
    </subcellularLocation>
</comment>
<evidence type="ECO:0000256" key="2">
    <source>
        <dbReference type="ARBA" id="ARBA00006997"/>
    </source>
</evidence>
<dbReference type="Gene3D" id="3.40.50.300">
    <property type="entry name" value="P-loop containing nucleotide triphosphate hydrolases"/>
    <property type="match status" value="1"/>
</dbReference>
<protein>
    <recommendedName>
        <fullName evidence="3 11">Shikimate kinase</fullName>
        <shortName evidence="11">SK</shortName>
        <ecNumber evidence="3 11">2.7.1.71</ecNumber>
    </recommendedName>
</protein>
<feature type="binding site" evidence="11">
    <location>
        <position position="38"/>
    </location>
    <ligand>
        <name>substrate</name>
    </ligand>
</feature>
<dbReference type="GO" id="GO:0008652">
    <property type="term" value="P:amino acid biosynthetic process"/>
    <property type="evidence" value="ECO:0007669"/>
    <property type="project" value="UniProtKB-KW"/>
</dbReference>
<dbReference type="PROSITE" id="PS01128">
    <property type="entry name" value="SHIKIMATE_KINASE"/>
    <property type="match status" value="1"/>
</dbReference>
<evidence type="ECO:0000256" key="10">
    <source>
        <dbReference type="ARBA" id="ARBA00048567"/>
    </source>
</evidence>
<evidence type="ECO:0000256" key="1">
    <source>
        <dbReference type="ARBA" id="ARBA00004842"/>
    </source>
</evidence>
<dbReference type="GO" id="GO:0005829">
    <property type="term" value="C:cytosol"/>
    <property type="evidence" value="ECO:0007669"/>
    <property type="project" value="TreeGrafter"/>
</dbReference>
<accession>A0A1T5JH51</accession>
<keyword evidence="9 11" id="KW-0057">Aromatic amino acid biosynthesis</keyword>
<dbReference type="EC" id="2.7.1.71" evidence="3 11"/>
<feature type="binding site" evidence="11">
    <location>
        <position position="82"/>
    </location>
    <ligand>
        <name>substrate</name>
    </ligand>
</feature>
<dbReference type="GO" id="GO:0000287">
    <property type="term" value="F:magnesium ion binding"/>
    <property type="evidence" value="ECO:0007669"/>
    <property type="project" value="UniProtKB-UniRule"/>
</dbReference>
<dbReference type="Proteomes" id="UP000190857">
    <property type="component" value="Unassembled WGS sequence"/>
</dbReference>
<keyword evidence="13" id="KW-1185">Reference proteome</keyword>
<comment type="similarity">
    <text evidence="2 11">Belongs to the shikimate kinase family.</text>
</comment>
<dbReference type="EMBL" id="FUZP01000001">
    <property type="protein sequence ID" value="SKC50760.1"/>
    <property type="molecule type" value="Genomic_DNA"/>
</dbReference>
<dbReference type="STRING" id="123320.SAMN06309945_1547"/>
<dbReference type="InterPro" id="IPR027417">
    <property type="entry name" value="P-loop_NTPase"/>
</dbReference>
<dbReference type="InterPro" id="IPR023000">
    <property type="entry name" value="Shikimate_kinase_CS"/>
</dbReference>
<dbReference type="RefSeq" id="WP_327196299.1">
    <property type="nucleotide sequence ID" value="NZ_FUZP01000001.1"/>
</dbReference>
<feature type="binding site" evidence="11">
    <location>
        <begin position="16"/>
        <end position="21"/>
    </location>
    <ligand>
        <name>ATP</name>
        <dbReference type="ChEBI" id="CHEBI:30616"/>
    </ligand>
</feature>
<dbReference type="GO" id="GO:0004765">
    <property type="term" value="F:shikimate kinase activity"/>
    <property type="evidence" value="ECO:0007669"/>
    <property type="project" value="UniProtKB-UniRule"/>
</dbReference>
<keyword evidence="11" id="KW-0963">Cytoplasm</keyword>
<organism evidence="12 13">
    <name type="scientific">Okibacterium fritillariae</name>
    <dbReference type="NCBI Taxonomy" id="123320"/>
    <lineage>
        <taxon>Bacteria</taxon>
        <taxon>Bacillati</taxon>
        <taxon>Actinomycetota</taxon>
        <taxon>Actinomycetes</taxon>
        <taxon>Micrococcales</taxon>
        <taxon>Microbacteriaceae</taxon>
        <taxon>Okibacterium</taxon>
    </lineage>
</organism>
<comment type="caution">
    <text evidence="11">Lacks conserved residue(s) required for the propagation of feature annotation.</text>
</comment>
<evidence type="ECO:0000256" key="4">
    <source>
        <dbReference type="ARBA" id="ARBA00022605"/>
    </source>
</evidence>
<evidence type="ECO:0000256" key="5">
    <source>
        <dbReference type="ARBA" id="ARBA00022679"/>
    </source>
</evidence>
<keyword evidence="4 11" id="KW-0028">Amino-acid biosynthesis</keyword>
<proteinExistence type="inferred from homology"/>
<keyword evidence="5 11" id="KW-0808">Transferase</keyword>
<feature type="binding site" evidence="11">
    <location>
        <position position="61"/>
    </location>
    <ligand>
        <name>substrate</name>
    </ligand>
</feature>
<dbReference type="PANTHER" id="PTHR21087">
    <property type="entry name" value="SHIKIMATE KINASE"/>
    <property type="match status" value="1"/>
</dbReference>
<sequence>MAQHPPLPVVLIGPMGSGKTKVGRRVARTLGVPFVDTDKRVVAQHGPITEIFRDHGEEHFRRLEREAVRQALSEPAVVSLGGGAILDEDTQNDLRQHPVVLLTVTAEAVAARITTDARPLLADGIENWQRIYDERAHIYESLASVTFDTSTGPIMQIADRIATWAKEKA</sequence>
<comment type="cofactor">
    <cofactor evidence="11">
        <name>Mg(2+)</name>
        <dbReference type="ChEBI" id="CHEBI:18420"/>
    </cofactor>
    <text evidence="11">Binds 1 Mg(2+) ion per subunit.</text>
</comment>
<keyword evidence="6 11" id="KW-0547">Nucleotide-binding</keyword>
<comment type="pathway">
    <text evidence="1 11">Metabolic intermediate biosynthesis; chorismate biosynthesis; chorismate from D-erythrose 4-phosphate and phosphoenolpyruvate: step 5/7.</text>
</comment>
<dbReference type="InterPro" id="IPR031322">
    <property type="entry name" value="Shikimate/glucono_kinase"/>
</dbReference>
<dbReference type="SUPFAM" id="SSF52540">
    <property type="entry name" value="P-loop containing nucleoside triphosphate hydrolases"/>
    <property type="match status" value="1"/>
</dbReference>
<feature type="binding site" evidence="11">
    <location>
        <position position="20"/>
    </location>
    <ligand>
        <name>Mg(2+)</name>
        <dbReference type="ChEBI" id="CHEBI:18420"/>
    </ligand>
</feature>
<evidence type="ECO:0000256" key="9">
    <source>
        <dbReference type="ARBA" id="ARBA00023141"/>
    </source>
</evidence>
<comment type="catalytic activity">
    <reaction evidence="10 11">
        <text>shikimate + ATP = 3-phosphoshikimate + ADP + H(+)</text>
        <dbReference type="Rhea" id="RHEA:13121"/>
        <dbReference type="ChEBI" id="CHEBI:15378"/>
        <dbReference type="ChEBI" id="CHEBI:30616"/>
        <dbReference type="ChEBI" id="CHEBI:36208"/>
        <dbReference type="ChEBI" id="CHEBI:145989"/>
        <dbReference type="ChEBI" id="CHEBI:456216"/>
        <dbReference type="EC" id="2.7.1.71"/>
    </reaction>
</comment>
<reference evidence="12 13" key="1">
    <citation type="submission" date="2017-02" db="EMBL/GenBank/DDBJ databases">
        <authorList>
            <person name="Peterson S.W."/>
        </authorList>
    </citation>
    <scope>NUCLEOTIDE SEQUENCE [LARGE SCALE GENOMIC DNA]</scope>
    <source>
        <strain evidence="12 13">VKM Ac-2059</strain>
    </source>
</reference>
<comment type="subunit">
    <text evidence="11">Monomer.</text>
</comment>
<dbReference type="CDD" id="cd00464">
    <property type="entry name" value="SK"/>
    <property type="match status" value="1"/>
</dbReference>
<keyword evidence="11" id="KW-0460">Magnesium</keyword>
<comment type="function">
    <text evidence="11">Catalyzes the specific phosphorylation of the 3-hydroxyl group of shikimic acid using ATP as a cosubstrate.</text>
</comment>
<dbReference type="GO" id="GO:0005524">
    <property type="term" value="F:ATP binding"/>
    <property type="evidence" value="ECO:0007669"/>
    <property type="project" value="UniProtKB-UniRule"/>
</dbReference>
<gene>
    <name evidence="11" type="primary">aroK</name>
    <name evidence="12" type="ORF">SAMN06309945_1547</name>
</gene>
<dbReference type="PANTHER" id="PTHR21087:SF16">
    <property type="entry name" value="SHIKIMATE KINASE 1, CHLOROPLASTIC"/>
    <property type="match status" value="1"/>
</dbReference>
<dbReference type="UniPathway" id="UPA00053">
    <property type="reaction ID" value="UER00088"/>
</dbReference>
<dbReference type="Pfam" id="PF01202">
    <property type="entry name" value="SKI"/>
    <property type="match status" value="1"/>
</dbReference>
<evidence type="ECO:0000256" key="11">
    <source>
        <dbReference type="HAMAP-Rule" id="MF_00109"/>
    </source>
</evidence>
<dbReference type="GO" id="GO:0009073">
    <property type="term" value="P:aromatic amino acid family biosynthetic process"/>
    <property type="evidence" value="ECO:0007669"/>
    <property type="project" value="UniProtKB-KW"/>
</dbReference>
<evidence type="ECO:0000313" key="12">
    <source>
        <dbReference type="EMBL" id="SKC50760.1"/>
    </source>
</evidence>
<dbReference type="InterPro" id="IPR000623">
    <property type="entry name" value="Shikimate_kinase/TSH1"/>
</dbReference>